<evidence type="ECO:0000313" key="2">
    <source>
        <dbReference type="EMBL" id="KAG5202389.1"/>
    </source>
</evidence>
<dbReference type="EMBL" id="JAEMGP010000012">
    <property type="protein sequence ID" value="KAG5202389.1"/>
    <property type="molecule type" value="Genomic_DNA"/>
</dbReference>
<proteinExistence type="predicted"/>
<evidence type="ECO:0000313" key="3">
    <source>
        <dbReference type="Proteomes" id="UP000664991"/>
    </source>
</evidence>
<protein>
    <submittedName>
        <fullName evidence="2">Uncharacterized protein</fullName>
    </submittedName>
</protein>
<gene>
    <name evidence="2" type="ORF">JEQ12_003779</name>
</gene>
<dbReference type="AlphaFoldDB" id="A0A836A6X1"/>
<organism evidence="2 3">
    <name type="scientific">Ovis aries</name>
    <name type="common">Sheep</name>
    <dbReference type="NCBI Taxonomy" id="9940"/>
    <lineage>
        <taxon>Eukaryota</taxon>
        <taxon>Metazoa</taxon>
        <taxon>Chordata</taxon>
        <taxon>Craniata</taxon>
        <taxon>Vertebrata</taxon>
        <taxon>Euteleostomi</taxon>
        <taxon>Mammalia</taxon>
        <taxon>Eutheria</taxon>
        <taxon>Laurasiatheria</taxon>
        <taxon>Artiodactyla</taxon>
        <taxon>Ruminantia</taxon>
        <taxon>Pecora</taxon>
        <taxon>Bovidae</taxon>
        <taxon>Caprinae</taxon>
        <taxon>Ovis</taxon>
    </lineage>
</organism>
<feature type="non-terminal residue" evidence="2">
    <location>
        <position position="88"/>
    </location>
</feature>
<accession>A0A836A6X1</accession>
<name>A0A836A6X1_SHEEP</name>
<dbReference type="Proteomes" id="UP000664991">
    <property type="component" value="Unassembled WGS sequence"/>
</dbReference>
<evidence type="ECO:0000256" key="1">
    <source>
        <dbReference type="SAM" id="MobiDB-lite"/>
    </source>
</evidence>
<feature type="compositionally biased region" description="Low complexity" evidence="1">
    <location>
        <begin position="15"/>
        <end position="61"/>
    </location>
</feature>
<sequence length="88" mass="8209">AAPKASMASTAVRSATVPAGAAATASTGPASVTRGSTAASATWSASQGSLGQGAGRRAPAPWAWPATLSAASVGSSVPLATTGRTAAK</sequence>
<feature type="region of interest" description="Disordered" evidence="1">
    <location>
        <begin position="1"/>
        <end position="61"/>
    </location>
</feature>
<feature type="non-terminal residue" evidence="2">
    <location>
        <position position="1"/>
    </location>
</feature>
<comment type="caution">
    <text evidence="2">The sequence shown here is derived from an EMBL/GenBank/DDBJ whole genome shotgun (WGS) entry which is preliminary data.</text>
</comment>
<reference evidence="2 3" key="1">
    <citation type="submission" date="2020-12" db="EMBL/GenBank/DDBJ databases">
        <title>De novo assembly of Tibetan sheep genome.</title>
        <authorList>
            <person name="Li X."/>
        </authorList>
    </citation>
    <scope>NUCLEOTIDE SEQUENCE [LARGE SCALE GENOMIC DNA]</scope>
    <source>
        <tissue evidence="2">Heart</tissue>
    </source>
</reference>